<dbReference type="SMART" id="SM00507">
    <property type="entry name" value="HNHc"/>
    <property type="match status" value="1"/>
</dbReference>
<evidence type="ECO:0000313" key="2">
    <source>
        <dbReference type="EMBL" id="KKN22322.1"/>
    </source>
</evidence>
<dbReference type="InterPro" id="IPR029471">
    <property type="entry name" value="HNH_5"/>
</dbReference>
<dbReference type="PANTHER" id="PTHR33877:SF2">
    <property type="entry name" value="OS07G0170200 PROTEIN"/>
    <property type="match status" value="1"/>
</dbReference>
<dbReference type="InterPro" id="IPR003615">
    <property type="entry name" value="HNH_nuc"/>
</dbReference>
<comment type="caution">
    <text evidence="2">The sequence shown here is derived from an EMBL/GenBank/DDBJ whole genome shotgun (WGS) entry which is preliminary data.</text>
</comment>
<organism evidence="2">
    <name type="scientific">marine sediment metagenome</name>
    <dbReference type="NCBI Taxonomy" id="412755"/>
    <lineage>
        <taxon>unclassified sequences</taxon>
        <taxon>metagenomes</taxon>
        <taxon>ecological metagenomes</taxon>
    </lineage>
</organism>
<dbReference type="AlphaFoldDB" id="A0A0F9PCY0"/>
<dbReference type="InterPro" id="IPR052892">
    <property type="entry name" value="NA-targeting_endonuclease"/>
</dbReference>
<accession>A0A0F9PCY0</accession>
<evidence type="ECO:0000259" key="1">
    <source>
        <dbReference type="SMART" id="SM00507"/>
    </source>
</evidence>
<proteinExistence type="predicted"/>
<dbReference type="PANTHER" id="PTHR33877">
    <property type="entry name" value="SLL1193 PROTEIN"/>
    <property type="match status" value="1"/>
</dbReference>
<dbReference type="Gene3D" id="1.10.30.50">
    <property type="match status" value="1"/>
</dbReference>
<protein>
    <recommendedName>
        <fullName evidence="1">HNH nuclease domain-containing protein</fullName>
    </recommendedName>
</protein>
<feature type="domain" description="HNH nuclease" evidence="1">
    <location>
        <begin position="66"/>
        <end position="119"/>
    </location>
</feature>
<reference evidence="2" key="1">
    <citation type="journal article" date="2015" name="Nature">
        <title>Complex archaea that bridge the gap between prokaryotes and eukaryotes.</title>
        <authorList>
            <person name="Spang A."/>
            <person name="Saw J.H."/>
            <person name="Jorgensen S.L."/>
            <person name="Zaremba-Niedzwiedzka K."/>
            <person name="Martijn J."/>
            <person name="Lind A.E."/>
            <person name="van Eijk R."/>
            <person name="Schleper C."/>
            <person name="Guy L."/>
            <person name="Ettema T.J."/>
        </authorList>
    </citation>
    <scope>NUCLEOTIDE SEQUENCE</scope>
</reference>
<dbReference type="EMBL" id="LAZR01003072">
    <property type="protein sequence ID" value="KKN22322.1"/>
    <property type="molecule type" value="Genomic_DNA"/>
</dbReference>
<dbReference type="Pfam" id="PF14279">
    <property type="entry name" value="HNH_5"/>
    <property type="match status" value="1"/>
</dbReference>
<gene>
    <name evidence="2" type="ORF">LCGC14_0916580</name>
</gene>
<sequence length="170" mass="19973">MRTLVLDMGYQPINAVPLQRAMRYICKGKVEVLEEYGDYPIHPDWQAPAVVRLTHWIRPHKARVRFSRQNVLARDRYKCQYCGERMPLRKLTFDHVVPKSRGGKTCWENIVCCCKICNLAKGARTPEEARMRLLKKPVRPPWLPIFNTKLQGIIEVPAEWRDYWSVELAP</sequence>
<dbReference type="CDD" id="cd00085">
    <property type="entry name" value="HNHc"/>
    <property type="match status" value="1"/>
</dbReference>
<name>A0A0F9PCY0_9ZZZZ</name>